<dbReference type="Proteomes" id="UP000000485">
    <property type="component" value="Chromosome"/>
</dbReference>
<dbReference type="PANTHER" id="PTHR43046:SF16">
    <property type="entry name" value="ADP-RIBOSE PYROPHOSPHATASE YJHB-RELATED"/>
    <property type="match status" value="1"/>
</dbReference>
<accession>F8A645</accession>
<dbReference type="CDD" id="cd04685">
    <property type="entry name" value="NUDIX_Hydrolase"/>
    <property type="match status" value="1"/>
</dbReference>
<dbReference type="Pfam" id="PF00293">
    <property type="entry name" value="NUDIX"/>
    <property type="match status" value="1"/>
</dbReference>
<evidence type="ECO:0000259" key="5">
    <source>
        <dbReference type="PROSITE" id="PS51462"/>
    </source>
</evidence>
<dbReference type="AlphaFoldDB" id="F8A645"/>
<dbReference type="GO" id="GO:0016787">
    <property type="term" value="F:hydrolase activity"/>
    <property type="evidence" value="ECO:0007669"/>
    <property type="project" value="UniProtKB-KW"/>
</dbReference>
<keyword evidence="3 4" id="KW-0378">Hydrolase</keyword>
<proteinExistence type="inferred from homology"/>
<dbReference type="PROSITE" id="PS00893">
    <property type="entry name" value="NUDIX_BOX"/>
    <property type="match status" value="1"/>
</dbReference>
<keyword evidence="7" id="KW-1185">Reference proteome</keyword>
<dbReference type="InterPro" id="IPR020476">
    <property type="entry name" value="Nudix_hydrolase"/>
</dbReference>
<feature type="domain" description="Nudix hydrolase" evidence="5">
    <location>
        <begin position="5"/>
        <end position="143"/>
    </location>
</feature>
<dbReference type="PANTHER" id="PTHR43046">
    <property type="entry name" value="GDP-MANNOSE MANNOSYL HYDROLASE"/>
    <property type="match status" value="1"/>
</dbReference>
<evidence type="ECO:0000313" key="7">
    <source>
        <dbReference type="Proteomes" id="UP000000485"/>
    </source>
</evidence>
<organism evidence="6 7">
    <name type="scientific">Cellulomonas gilvus (strain ATCC 13127 / NRRL B-14078)</name>
    <name type="common">Cellvibrio gilvus</name>
    <dbReference type="NCBI Taxonomy" id="593907"/>
    <lineage>
        <taxon>Bacteria</taxon>
        <taxon>Bacillati</taxon>
        <taxon>Actinomycetota</taxon>
        <taxon>Actinomycetes</taxon>
        <taxon>Micrococcales</taxon>
        <taxon>Cellulomonadaceae</taxon>
        <taxon>Cellulomonas</taxon>
    </lineage>
</organism>
<dbReference type="HOGENOM" id="CLU_100874_1_0_11"/>
<dbReference type="InterPro" id="IPR020084">
    <property type="entry name" value="NUDIX_hydrolase_CS"/>
</dbReference>
<dbReference type="PRINTS" id="PR00502">
    <property type="entry name" value="NUDIXFAMILY"/>
</dbReference>
<name>F8A645_CELGA</name>
<dbReference type="Gene3D" id="3.90.79.10">
    <property type="entry name" value="Nucleoside Triphosphate Pyrophosphohydrolase"/>
    <property type="match status" value="1"/>
</dbReference>
<evidence type="ECO:0000256" key="1">
    <source>
        <dbReference type="ARBA" id="ARBA00001946"/>
    </source>
</evidence>
<dbReference type="KEGG" id="cga:Celgi_0538"/>
<dbReference type="InterPro" id="IPR000086">
    <property type="entry name" value="NUDIX_hydrolase_dom"/>
</dbReference>
<dbReference type="PROSITE" id="PS51462">
    <property type="entry name" value="NUDIX"/>
    <property type="match status" value="1"/>
</dbReference>
<reference evidence="7" key="1">
    <citation type="submission" date="2011-04" db="EMBL/GenBank/DDBJ databases">
        <title>Complete sequence of Cellvibrio gilvus ATCC 13127.</title>
        <authorList>
            <person name="Lucas S."/>
            <person name="Han J."/>
            <person name="Lapidus A."/>
            <person name="Cheng J.-F."/>
            <person name="Goodwin L."/>
            <person name="Pitluck S."/>
            <person name="Peters L."/>
            <person name="Munk A."/>
            <person name="Detter J.C."/>
            <person name="Han C."/>
            <person name="Tapia R."/>
            <person name="Land M."/>
            <person name="Hauser L."/>
            <person name="Kyrpides N."/>
            <person name="Ivanova N."/>
            <person name="Ovchinnikova G."/>
            <person name="Pagani I."/>
            <person name="Mead D."/>
            <person name="Brumm P."/>
            <person name="Woyke T."/>
        </authorList>
    </citation>
    <scope>NUCLEOTIDE SEQUENCE [LARGE SCALE GENOMIC DNA]</scope>
    <source>
        <strain evidence="7">ATCC 13127 / NRRL B-14078</strain>
    </source>
</reference>
<dbReference type="STRING" id="593907.Celgi_0538"/>
<sequence length="161" mass="17938">MTAPRLRQAVRALLLDEDDRVLLVHFRWEGIEPADGFWACPGGGVHHGESPEVALRRELAEELGLEDVDIMGPVWRLTRLFPMPPQWDGQTEVTYLARTPHFEPRPRVDLLAENVHGIGWFSSSDIAEGVAAFSPRDLSEQLTRVVVHGVPPAPREIPALG</sequence>
<evidence type="ECO:0000256" key="2">
    <source>
        <dbReference type="ARBA" id="ARBA00005582"/>
    </source>
</evidence>
<dbReference type="eggNOG" id="COG0494">
    <property type="taxonomic scope" value="Bacteria"/>
</dbReference>
<dbReference type="SUPFAM" id="SSF55811">
    <property type="entry name" value="Nudix"/>
    <property type="match status" value="1"/>
</dbReference>
<dbReference type="EMBL" id="CP002665">
    <property type="protein sequence ID" value="AEI11060.1"/>
    <property type="molecule type" value="Genomic_DNA"/>
</dbReference>
<gene>
    <name evidence="6" type="ordered locus">Celgi_0538</name>
</gene>
<evidence type="ECO:0000313" key="6">
    <source>
        <dbReference type="EMBL" id="AEI11060.1"/>
    </source>
</evidence>
<dbReference type="RefSeq" id="WP_013882583.1">
    <property type="nucleotide sequence ID" value="NC_015671.1"/>
</dbReference>
<protein>
    <submittedName>
        <fullName evidence="6">NUDIX hydrolase</fullName>
    </submittedName>
</protein>
<comment type="cofactor">
    <cofactor evidence="1">
        <name>Mg(2+)</name>
        <dbReference type="ChEBI" id="CHEBI:18420"/>
    </cofactor>
</comment>
<evidence type="ECO:0000256" key="3">
    <source>
        <dbReference type="ARBA" id="ARBA00022801"/>
    </source>
</evidence>
<dbReference type="InterPro" id="IPR015797">
    <property type="entry name" value="NUDIX_hydrolase-like_dom_sf"/>
</dbReference>
<comment type="similarity">
    <text evidence="2 4">Belongs to the Nudix hydrolase family.</text>
</comment>
<evidence type="ECO:0000256" key="4">
    <source>
        <dbReference type="RuleBase" id="RU003476"/>
    </source>
</evidence>